<proteinExistence type="predicted"/>
<organism evidence="2 3">
    <name type="scientific">Halobacteriovorax marinus</name>
    <dbReference type="NCBI Taxonomy" id="97084"/>
    <lineage>
        <taxon>Bacteria</taxon>
        <taxon>Pseudomonadati</taxon>
        <taxon>Bdellovibrionota</taxon>
        <taxon>Bacteriovoracia</taxon>
        <taxon>Bacteriovoracales</taxon>
        <taxon>Halobacteriovoraceae</taxon>
        <taxon>Halobacteriovorax</taxon>
    </lineage>
</organism>
<keyword evidence="1" id="KW-0732">Signal</keyword>
<evidence type="ECO:0000256" key="1">
    <source>
        <dbReference type="SAM" id="SignalP"/>
    </source>
</evidence>
<dbReference type="EMBL" id="MAAO01000006">
    <property type="protein sequence ID" value="OUR97293.1"/>
    <property type="molecule type" value="Genomic_DNA"/>
</dbReference>
<gene>
    <name evidence="2" type="ORF">A9Q84_13285</name>
</gene>
<evidence type="ECO:0000313" key="3">
    <source>
        <dbReference type="Proteomes" id="UP000196531"/>
    </source>
</evidence>
<reference evidence="3" key="1">
    <citation type="journal article" date="2017" name="Proc. Natl. Acad. Sci. U.S.A.">
        <title>Simulation of Deepwater Horizon oil plume reveals substrate specialization within a complex community of hydrocarbon-degraders.</title>
        <authorList>
            <person name="Hu P."/>
            <person name="Dubinsky E.A."/>
            <person name="Probst A.J."/>
            <person name="Wang J."/>
            <person name="Sieber C.M.K."/>
            <person name="Tom L.M."/>
            <person name="Gardinali P."/>
            <person name="Banfield J.F."/>
            <person name="Atlas R.M."/>
            <person name="Andersen G.L."/>
        </authorList>
    </citation>
    <scope>NUCLEOTIDE SEQUENCE [LARGE SCALE GENOMIC DNA]</scope>
</reference>
<dbReference type="Gene3D" id="3.40.190.10">
    <property type="entry name" value="Periplasmic binding protein-like II"/>
    <property type="match status" value="1"/>
</dbReference>
<feature type="chain" id="PRO_5012170002" description="PBP domain-containing protein" evidence="1">
    <location>
        <begin position="16"/>
        <end position="135"/>
    </location>
</feature>
<evidence type="ECO:0008006" key="4">
    <source>
        <dbReference type="Google" id="ProtNLM"/>
    </source>
</evidence>
<sequence length="135" mass="15461">MFLVFSLAFSLSSLGAEFFVLSSKNLNTESVNKEVVKSIFLGNKLYWESGKRILPVHLPVNNKSFRFFLEEVIDMDANQFLSYWRRRLFSGRAHPPKQLAKDDLIIEYIKNHPEGIGVISKAPAEESEDVIVIEI</sequence>
<dbReference type="Proteomes" id="UP000196531">
    <property type="component" value="Unassembled WGS sequence"/>
</dbReference>
<accession>A0A1Y5F8T8</accession>
<comment type="caution">
    <text evidence="2">The sequence shown here is derived from an EMBL/GenBank/DDBJ whole genome shotgun (WGS) entry which is preliminary data.</text>
</comment>
<protein>
    <recommendedName>
        <fullName evidence="4">PBP domain-containing protein</fullName>
    </recommendedName>
</protein>
<dbReference type="SUPFAM" id="SSF53850">
    <property type="entry name" value="Periplasmic binding protein-like II"/>
    <property type="match status" value="1"/>
</dbReference>
<dbReference type="AlphaFoldDB" id="A0A1Y5F8T8"/>
<feature type="signal peptide" evidence="1">
    <location>
        <begin position="1"/>
        <end position="15"/>
    </location>
</feature>
<name>A0A1Y5F8T8_9BACT</name>
<evidence type="ECO:0000313" key="2">
    <source>
        <dbReference type="EMBL" id="OUR97293.1"/>
    </source>
</evidence>